<evidence type="ECO:0000313" key="2">
    <source>
        <dbReference type="EMBL" id="RXK81267.1"/>
    </source>
</evidence>
<name>A0A4Q1D239_9BACT</name>
<dbReference type="RefSeq" id="WP_129005521.1">
    <property type="nucleotide sequence ID" value="NZ_SDHZ01000004.1"/>
</dbReference>
<proteinExistence type="predicted"/>
<dbReference type="Pfam" id="PF08845">
    <property type="entry name" value="SymE_toxin"/>
    <property type="match status" value="1"/>
</dbReference>
<sequence length="73" mass="8178">MTAKVIPFNNNSRFLKVTSKSIFRSSKFIGCSYYKNVPWINLSGVWLQNAGFNTGDTISISIEENCLIISKAN</sequence>
<evidence type="ECO:0000259" key="1">
    <source>
        <dbReference type="Pfam" id="PF08845"/>
    </source>
</evidence>
<dbReference type="GO" id="GO:0005737">
    <property type="term" value="C:cytoplasm"/>
    <property type="evidence" value="ECO:0007669"/>
    <property type="project" value="InterPro"/>
</dbReference>
<comment type="caution">
    <text evidence="2">The sequence shown here is derived from an EMBL/GenBank/DDBJ whole genome shotgun (WGS) entry which is preliminary data.</text>
</comment>
<protein>
    <submittedName>
        <fullName evidence="2">Type I addiction module toxin, SymE family</fullName>
    </submittedName>
</protein>
<dbReference type="Proteomes" id="UP000290545">
    <property type="component" value="Unassembled WGS sequence"/>
</dbReference>
<dbReference type="OrthoDB" id="675523at2"/>
<dbReference type="InterPro" id="IPR014944">
    <property type="entry name" value="Toxin_SymE-like"/>
</dbReference>
<gene>
    <name evidence="2" type="ORF">ESB13_20235</name>
</gene>
<accession>A0A4Q1D239</accession>
<keyword evidence="3" id="KW-1185">Reference proteome</keyword>
<dbReference type="EMBL" id="SDHZ01000004">
    <property type="protein sequence ID" value="RXK81267.1"/>
    <property type="molecule type" value="Genomic_DNA"/>
</dbReference>
<organism evidence="2 3">
    <name type="scientific">Filimonas effusa</name>
    <dbReference type="NCBI Taxonomy" id="2508721"/>
    <lineage>
        <taxon>Bacteria</taxon>
        <taxon>Pseudomonadati</taxon>
        <taxon>Bacteroidota</taxon>
        <taxon>Chitinophagia</taxon>
        <taxon>Chitinophagales</taxon>
        <taxon>Chitinophagaceae</taxon>
        <taxon>Filimonas</taxon>
    </lineage>
</organism>
<feature type="domain" description="Toxin SymE-like" evidence="1">
    <location>
        <begin position="27"/>
        <end position="70"/>
    </location>
</feature>
<dbReference type="GO" id="GO:0003723">
    <property type="term" value="F:RNA binding"/>
    <property type="evidence" value="ECO:0007669"/>
    <property type="project" value="InterPro"/>
</dbReference>
<dbReference type="GO" id="GO:0016070">
    <property type="term" value="P:RNA metabolic process"/>
    <property type="evidence" value="ECO:0007669"/>
    <property type="project" value="InterPro"/>
</dbReference>
<dbReference type="AlphaFoldDB" id="A0A4Q1D239"/>
<evidence type="ECO:0000313" key="3">
    <source>
        <dbReference type="Proteomes" id="UP000290545"/>
    </source>
</evidence>
<reference evidence="2 3" key="1">
    <citation type="submission" date="2019-01" db="EMBL/GenBank/DDBJ databases">
        <title>Filimonas sp. strain TTM-71.</title>
        <authorList>
            <person name="Chen W.-M."/>
        </authorList>
    </citation>
    <scope>NUCLEOTIDE SEQUENCE [LARGE SCALE GENOMIC DNA]</scope>
    <source>
        <strain evidence="2 3">TTM-71</strain>
    </source>
</reference>
<dbReference type="GO" id="GO:0016788">
    <property type="term" value="F:hydrolase activity, acting on ester bonds"/>
    <property type="evidence" value="ECO:0007669"/>
    <property type="project" value="InterPro"/>
</dbReference>